<dbReference type="RefSeq" id="WP_066137933.1">
    <property type="nucleotide sequence ID" value="NZ_CBCSGM010000001.1"/>
</dbReference>
<evidence type="ECO:0000256" key="1">
    <source>
        <dbReference type="ARBA" id="ARBA00022679"/>
    </source>
</evidence>
<dbReference type="InterPro" id="IPR036873">
    <property type="entry name" value="Rhodanese-like_dom_sf"/>
</dbReference>
<evidence type="ECO:0000313" key="4">
    <source>
        <dbReference type="EMBL" id="SQI56651.1"/>
    </source>
</evidence>
<dbReference type="PANTHER" id="PTHR11364">
    <property type="entry name" value="THIOSULFATE SULFERTANSFERASE"/>
    <property type="match status" value="1"/>
</dbReference>
<feature type="domain" description="Rhodanese" evidence="3">
    <location>
        <begin position="164"/>
        <end position="273"/>
    </location>
</feature>
<keyword evidence="1 4" id="KW-0808">Transferase</keyword>
<dbReference type="SMART" id="SM00450">
    <property type="entry name" value="RHOD"/>
    <property type="match status" value="2"/>
</dbReference>
<sequence length="281" mass="32116">MHYIKSTEWLNERLNNVNIRVIDCRFSLTDRSYGQRTFKKDHIPGAVFFDLEKDLSGPVQEHGGRHPLPDLSVFKHKLELAGINNRTIVVAYDDGEGSFASRFWWLLTYIGHDQVYVLDGGLKKWKDAGYPITSHTMKYEETVFSIFENKHMLATYLEVKQRSADKQAVLIDSRAKERYLGLTEPMDKRPGHIPGAINKVWTEGFKDGKWKSKQDQIARFTELDHSTEIIVYCGSGVTATPNILNLMSAGFENVKLYAGSYSDWVSYDENPVEGITDKTEP</sequence>
<dbReference type="FunFam" id="3.40.250.10:FF:000035">
    <property type="entry name" value="Thiosulfate sulfurtransferase"/>
    <property type="match status" value="1"/>
</dbReference>
<dbReference type="PROSITE" id="PS00380">
    <property type="entry name" value="RHODANESE_1"/>
    <property type="match status" value="1"/>
</dbReference>
<organism evidence="4 5">
    <name type="scientific">Lederbergia lenta</name>
    <name type="common">Bacillus lentus</name>
    <dbReference type="NCBI Taxonomy" id="1467"/>
    <lineage>
        <taxon>Bacteria</taxon>
        <taxon>Bacillati</taxon>
        <taxon>Bacillota</taxon>
        <taxon>Bacilli</taxon>
        <taxon>Bacillales</taxon>
        <taxon>Bacillaceae</taxon>
        <taxon>Lederbergia</taxon>
    </lineage>
</organism>
<dbReference type="GO" id="GO:0004792">
    <property type="term" value="F:thiosulfate-cyanide sulfurtransferase activity"/>
    <property type="evidence" value="ECO:0007669"/>
    <property type="project" value="InterPro"/>
</dbReference>
<dbReference type="InterPro" id="IPR001307">
    <property type="entry name" value="Thiosulphate_STrfase_CS"/>
</dbReference>
<proteinExistence type="predicted"/>
<keyword evidence="5" id="KW-1185">Reference proteome</keyword>
<dbReference type="SUPFAM" id="SSF52821">
    <property type="entry name" value="Rhodanese/Cell cycle control phosphatase"/>
    <property type="match status" value="2"/>
</dbReference>
<gene>
    <name evidence="4" type="primary">sseA</name>
    <name evidence="4" type="ORF">NCTC4824_02002</name>
</gene>
<dbReference type="EMBL" id="LS483476">
    <property type="protein sequence ID" value="SQI56651.1"/>
    <property type="molecule type" value="Genomic_DNA"/>
</dbReference>
<dbReference type="STRING" id="1348624.GCA_001591545_01067"/>
<evidence type="ECO:0000313" key="5">
    <source>
        <dbReference type="Proteomes" id="UP000249134"/>
    </source>
</evidence>
<dbReference type="PANTHER" id="PTHR11364:SF27">
    <property type="entry name" value="SULFURTRANSFERASE"/>
    <property type="match status" value="1"/>
</dbReference>
<dbReference type="CDD" id="cd01448">
    <property type="entry name" value="TST_Repeat_1"/>
    <property type="match status" value="1"/>
</dbReference>
<dbReference type="AlphaFoldDB" id="A0A2X4W0N7"/>
<dbReference type="PROSITE" id="PS50206">
    <property type="entry name" value="RHODANESE_3"/>
    <property type="match status" value="2"/>
</dbReference>
<protein>
    <submittedName>
        <fullName evidence="4">Thiosulfate sulfurtransferase</fullName>
        <ecNumber evidence="4">2.8.1.2</ecNumber>
    </submittedName>
</protein>
<dbReference type="CDD" id="cd01449">
    <property type="entry name" value="TST_Repeat_2"/>
    <property type="match status" value="1"/>
</dbReference>
<evidence type="ECO:0000259" key="3">
    <source>
        <dbReference type="PROSITE" id="PS50206"/>
    </source>
</evidence>
<feature type="domain" description="Rhodanese" evidence="3">
    <location>
        <begin position="15"/>
        <end position="134"/>
    </location>
</feature>
<dbReference type="InterPro" id="IPR001763">
    <property type="entry name" value="Rhodanese-like_dom"/>
</dbReference>
<reference evidence="4 5" key="1">
    <citation type="submission" date="2018-06" db="EMBL/GenBank/DDBJ databases">
        <authorList>
            <consortium name="Pathogen Informatics"/>
            <person name="Doyle S."/>
        </authorList>
    </citation>
    <scope>NUCLEOTIDE SEQUENCE [LARGE SCALE GENOMIC DNA]</scope>
    <source>
        <strain evidence="4 5">NCTC4824</strain>
    </source>
</reference>
<keyword evidence="2" id="KW-0677">Repeat</keyword>
<dbReference type="InterPro" id="IPR045078">
    <property type="entry name" value="TST/MPST-like"/>
</dbReference>
<accession>A0A2X4W0N7</accession>
<evidence type="ECO:0000256" key="2">
    <source>
        <dbReference type="ARBA" id="ARBA00022737"/>
    </source>
</evidence>
<dbReference type="KEGG" id="blen:NCTC4824_02002"/>
<dbReference type="Pfam" id="PF00581">
    <property type="entry name" value="Rhodanese"/>
    <property type="match status" value="2"/>
</dbReference>
<dbReference type="Proteomes" id="UP000249134">
    <property type="component" value="Chromosome 1"/>
</dbReference>
<dbReference type="EC" id="2.8.1.2" evidence="4"/>
<name>A0A2X4W0N7_LEDLE</name>
<dbReference type="GO" id="GO:0016784">
    <property type="term" value="F:3-mercaptopyruvate sulfurtransferase activity"/>
    <property type="evidence" value="ECO:0007669"/>
    <property type="project" value="UniProtKB-EC"/>
</dbReference>
<dbReference type="Gene3D" id="3.40.250.10">
    <property type="entry name" value="Rhodanese-like domain"/>
    <property type="match status" value="2"/>
</dbReference>